<dbReference type="InterPro" id="IPR017483">
    <property type="entry name" value="CHP03034"/>
</dbReference>
<organism evidence="1 2">
    <name type="scientific">Flavobacterium hibernum</name>
    <dbReference type="NCBI Taxonomy" id="37752"/>
    <lineage>
        <taxon>Bacteria</taxon>
        <taxon>Pseudomonadati</taxon>
        <taxon>Bacteroidota</taxon>
        <taxon>Flavobacteriia</taxon>
        <taxon>Flavobacteriales</taxon>
        <taxon>Flavobacteriaceae</taxon>
        <taxon>Flavobacterium</taxon>
    </lineage>
</organism>
<dbReference type="RefSeq" id="WP_123902489.1">
    <property type="nucleotide sequence ID" value="NZ_MUGX01000002.1"/>
</dbReference>
<reference evidence="1 2" key="1">
    <citation type="submission" date="2016-11" db="EMBL/GenBank/DDBJ databases">
        <title>Whole genomes of Flavobacteriaceae.</title>
        <authorList>
            <person name="Stine C."/>
            <person name="Li C."/>
            <person name="Tadesse D."/>
        </authorList>
    </citation>
    <scope>NUCLEOTIDE SEQUENCE [LARGE SCALE GENOMIC DNA]</scope>
    <source>
        <strain evidence="1 2">ATCC 51468</strain>
    </source>
</reference>
<accession>A0ABX4CDB6</accession>
<gene>
    <name evidence="1" type="ORF">B0A73_00210</name>
</gene>
<protein>
    <recommendedName>
        <fullName evidence="3">DUF3289 family protein</fullName>
    </recommendedName>
</protein>
<evidence type="ECO:0000313" key="1">
    <source>
        <dbReference type="EMBL" id="OXA91699.1"/>
    </source>
</evidence>
<feature type="non-terminal residue" evidence="1">
    <location>
        <position position="1"/>
    </location>
</feature>
<keyword evidence="2" id="KW-1185">Reference proteome</keyword>
<evidence type="ECO:0008006" key="3">
    <source>
        <dbReference type="Google" id="ProtNLM"/>
    </source>
</evidence>
<evidence type="ECO:0000313" key="2">
    <source>
        <dbReference type="Proteomes" id="UP000198302"/>
    </source>
</evidence>
<name>A0ABX4CDB6_9FLAO</name>
<proteinExistence type="predicted"/>
<dbReference type="Pfam" id="PF11692">
    <property type="entry name" value="DUF3289"/>
    <property type="match status" value="1"/>
</dbReference>
<sequence length="543" mass="63603">GETFFGDPDAIPELKLGQYFKKGYWTNHKDEPITRAVYGQKLRFHIEFDLEHATIGDTFNFGLYDDDRNDYYEDTVKNVDDFINLVLPASGKDYNSEKIGEGGKAVIEFTSTDNLENLVEKCDTDKIFELYFRCSYNGKHGIENVELPTRIVNYLKLGTLVIDRYKMPGLNAKGTDVAEDMCYGTGYEKEKPIYSTEMVQKYKKQYQTFGFDNYTHRLFSNDDNSILYEKIEPEKTQEKTNKQDDLYKTKIDKLYVKMPNDIFVKNGIQLRNKNKKAYYSKEEIEKLGFFMELSMETDLRLWFNLRTLKALLAWGDLSPVLDEMIDKFKRSEGGIYENPVLTQAIKENPKTLEYCQKVEDYMAEQLKTNFDKLEEVEDVDAYFEKIVNNEIRFSNIRGDRGAIGKKFSKPAFSYWDTKNWGIGNLLSGRTLALNDIWATEVYLKQVVFNGDDYVAKYQVILWDHFGLDKPDLEKFYYYENGFRAWFLLQHIHGYKPFITKMTFTKEFKGNLKVGKAEIQAKRDAEEERDNRLRNIGLKKPGEL</sequence>
<comment type="caution">
    <text evidence="1">The sequence shown here is derived from an EMBL/GenBank/DDBJ whole genome shotgun (WGS) entry which is preliminary data.</text>
</comment>
<dbReference type="Proteomes" id="UP000198302">
    <property type="component" value="Unassembled WGS sequence"/>
</dbReference>
<dbReference type="EMBL" id="MUGX01000002">
    <property type="protein sequence ID" value="OXA91699.1"/>
    <property type="molecule type" value="Genomic_DNA"/>
</dbReference>